<organism evidence="1">
    <name type="scientific">Arundo donax</name>
    <name type="common">Giant reed</name>
    <name type="synonym">Donax arundinaceus</name>
    <dbReference type="NCBI Taxonomy" id="35708"/>
    <lineage>
        <taxon>Eukaryota</taxon>
        <taxon>Viridiplantae</taxon>
        <taxon>Streptophyta</taxon>
        <taxon>Embryophyta</taxon>
        <taxon>Tracheophyta</taxon>
        <taxon>Spermatophyta</taxon>
        <taxon>Magnoliopsida</taxon>
        <taxon>Liliopsida</taxon>
        <taxon>Poales</taxon>
        <taxon>Poaceae</taxon>
        <taxon>PACMAD clade</taxon>
        <taxon>Arundinoideae</taxon>
        <taxon>Arundineae</taxon>
        <taxon>Arundo</taxon>
    </lineage>
</organism>
<sequence>MKVLERSFYLFLLLNPVQFWSFCYIATCSVTLLPKHSVACSR</sequence>
<evidence type="ECO:0000313" key="1">
    <source>
        <dbReference type="EMBL" id="JAD61581.1"/>
    </source>
</evidence>
<dbReference type="AlphaFoldDB" id="A0A0A9BE41"/>
<reference evidence="1" key="1">
    <citation type="submission" date="2014-09" db="EMBL/GenBank/DDBJ databases">
        <authorList>
            <person name="Magalhaes I.L.F."/>
            <person name="Oliveira U."/>
            <person name="Santos F.R."/>
            <person name="Vidigal T.H.D.A."/>
            <person name="Brescovit A.D."/>
            <person name="Santos A.J."/>
        </authorList>
    </citation>
    <scope>NUCLEOTIDE SEQUENCE</scope>
    <source>
        <tissue evidence="1">Shoot tissue taken approximately 20 cm above the soil surface</tissue>
    </source>
</reference>
<reference evidence="1" key="2">
    <citation type="journal article" date="2015" name="Data Brief">
        <title>Shoot transcriptome of the giant reed, Arundo donax.</title>
        <authorList>
            <person name="Barrero R.A."/>
            <person name="Guerrero F.D."/>
            <person name="Moolhuijzen P."/>
            <person name="Goolsby J.A."/>
            <person name="Tidwell J."/>
            <person name="Bellgard S.E."/>
            <person name="Bellgard M.I."/>
        </authorList>
    </citation>
    <scope>NUCLEOTIDE SEQUENCE</scope>
    <source>
        <tissue evidence="1">Shoot tissue taken approximately 20 cm above the soil surface</tissue>
    </source>
</reference>
<dbReference type="EMBL" id="GBRH01236314">
    <property type="protein sequence ID" value="JAD61581.1"/>
    <property type="molecule type" value="Transcribed_RNA"/>
</dbReference>
<protein>
    <submittedName>
        <fullName evidence="1">Uncharacterized protein</fullName>
    </submittedName>
</protein>
<proteinExistence type="predicted"/>
<accession>A0A0A9BE41</accession>
<name>A0A0A9BE41_ARUDO</name>